<feature type="transmembrane region" description="Helical" evidence="8">
    <location>
        <begin position="116"/>
        <end position="137"/>
    </location>
</feature>
<dbReference type="PROSITE" id="PS50850">
    <property type="entry name" value="MFS"/>
    <property type="match status" value="1"/>
</dbReference>
<feature type="transmembrane region" description="Helical" evidence="8">
    <location>
        <begin position="179"/>
        <end position="199"/>
    </location>
</feature>
<feature type="transmembrane region" description="Helical" evidence="8">
    <location>
        <begin position="295"/>
        <end position="316"/>
    </location>
</feature>
<dbReference type="Proteomes" id="UP001596108">
    <property type="component" value="Unassembled WGS sequence"/>
</dbReference>
<accession>A0ABW0QXE9</accession>
<evidence type="ECO:0000256" key="1">
    <source>
        <dbReference type="ARBA" id="ARBA00004651"/>
    </source>
</evidence>
<comment type="caution">
    <text evidence="10">The sequence shown here is derived from an EMBL/GenBank/DDBJ whole genome shotgun (WGS) entry which is preliminary data.</text>
</comment>
<feature type="domain" description="Major facilitator superfamily (MFS) profile" evidence="9">
    <location>
        <begin position="22"/>
        <end position="409"/>
    </location>
</feature>
<evidence type="ECO:0000256" key="7">
    <source>
        <dbReference type="ARBA" id="ARBA00023136"/>
    </source>
</evidence>
<keyword evidence="5 8" id="KW-0812">Transmembrane</keyword>
<dbReference type="InterPro" id="IPR004812">
    <property type="entry name" value="Efflux_drug-R_Bcr/CmlA"/>
</dbReference>
<keyword evidence="11" id="KW-1185">Reference proteome</keyword>
<evidence type="ECO:0000313" key="11">
    <source>
        <dbReference type="Proteomes" id="UP001596108"/>
    </source>
</evidence>
<feature type="transmembrane region" description="Helical" evidence="8">
    <location>
        <begin position="322"/>
        <end position="346"/>
    </location>
</feature>
<evidence type="ECO:0000256" key="2">
    <source>
        <dbReference type="ARBA" id="ARBA00006236"/>
    </source>
</evidence>
<dbReference type="SUPFAM" id="SSF103473">
    <property type="entry name" value="MFS general substrate transporter"/>
    <property type="match status" value="1"/>
</dbReference>
<sequence length="410" mass="42965">MKQINNNIDQQLGSPTGGRKAILWLIILLGSLTAFGPLSLDLYLPALPKLADDFGTSSSLAQLSLTACMIGLSVGQLFAGSWSDIRGRRVPLLIGLALYAIASVLCALSPSIGTFIALRFIQGFAGSAGIVISRAAARDLYEGPELTRFFAMLMLVNGAAPIIAPIAGGQLLQTMAWEGLFYVLAGWGLLLFLGVLFGLTETLRAEKRMTGGLNETFRTFRRLLGNRKFMGYALAQGLVSASMFAYIAGSPFVLQNIYGVSPQLFSVFFAVNGLGIIIAGQFTGRLATRVGEKKLFIAGLIIACCGGLPLLAMIAIDAPLVGILIPLFFVVASVGIVGTSGFALAMRDQGHAAGSASALLGLLSFMFGGMVAPIVGIAGSGNALPMGIIIASAELAAAFVFIFMIGRRRK</sequence>
<evidence type="ECO:0000256" key="3">
    <source>
        <dbReference type="ARBA" id="ARBA00022448"/>
    </source>
</evidence>
<organism evidence="10 11">
    <name type="scientific">Cohnella yongneupensis</name>
    <dbReference type="NCBI Taxonomy" id="425006"/>
    <lineage>
        <taxon>Bacteria</taxon>
        <taxon>Bacillati</taxon>
        <taxon>Bacillota</taxon>
        <taxon>Bacilli</taxon>
        <taxon>Bacillales</taxon>
        <taxon>Paenibacillaceae</taxon>
        <taxon>Cohnella</taxon>
    </lineage>
</organism>
<feature type="transmembrane region" description="Helical" evidence="8">
    <location>
        <begin position="384"/>
        <end position="405"/>
    </location>
</feature>
<dbReference type="Gene3D" id="1.20.1720.10">
    <property type="entry name" value="Multidrug resistance protein D"/>
    <property type="match status" value="1"/>
</dbReference>
<proteinExistence type="inferred from homology"/>
<dbReference type="NCBIfam" id="TIGR00710">
    <property type="entry name" value="efflux_Bcr_CflA"/>
    <property type="match status" value="1"/>
</dbReference>
<evidence type="ECO:0000313" key="10">
    <source>
        <dbReference type="EMBL" id="MFC5529103.1"/>
    </source>
</evidence>
<evidence type="ECO:0000256" key="6">
    <source>
        <dbReference type="ARBA" id="ARBA00022989"/>
    </source>
</evidence>
<comment type="similarity">
    <text evidence="2 8">Belongs to the major facilitator superfamily. Bcr/CmlA family.</text>
</comment>
<dbReference type="CDD" id="cd17320">
    <property type="entry name" value="MFS_MdfA_MDR_like"/>
    <property type="match status" value="1"/>
</dbReference>
<reference evidence="11" key="1">
    <citation type="journal article" date="2019" name="Int. J. Syst. Evol. Microbiol.">
        <title>The Global Catalogue of Microorganisms (GCM) 10K type strain sequencing project: providing services to taxonomists for standard genome sequencing and annotation.</title>
        <authorList>
            <consortium name="The Broad Institute Genomics Platform"/>
            <consortium name="The Broad Institute Genome Sequencing Center for Infectious Disease"/>
            <person name="Wu L."/>
            <person name="Ma J."/>
        </authorList>
    </citation>
    <scope>NUCLEOTIDE SEQUENCE [LARGE SCALE GENOMIC DNA]</scope>
    <source>
        <strain evidence="11">CGMCC 1.18578</strain>
    </source>
</reference>
<feature type="transmembrane region" description="Helical" evidence="8">
    <location>
        <begin position="358"/>
        <end position="378"/>
    </location>
</feature>
<keyword evidence="3 8" id="KW-0813">Transport</keyword>
<evidence type="ECO:0000256" key="4">
    <source>
        <dbReference type="ARBA" id="ARBA00022475"/>
    </source>
</evidence>
<keyword evidence="6 8" id="KW-1133">Transmembrane helix</keyword>
<name>A0ABW0QXE9_9BACL</name>
<dbReference type="InterPro" id="IPR020846">
    <property type="entry name" value="MFS_dom"/>
</dbReference>
<dbReference type="RefSeq" id="WP_378110975.1">
    <property type="nucleotide sequence ID" value="NZ_JBHSNC010000020.1"/>
</dbReference>
<evidence type="ECO:0000259" key="9">
    <source>
        <dbReference type="PROSITE" id="PS50850"/>
    </source>
</evidence>
<feature type="transmembrane region" description="Helical" evidence="8">
    <location>
        <begin position="60"/>
        <end position="78"/>
    </location>
</feature>
<feature type="transmembrane region" description="Helical" evidence="8">
    <location>
        <begin position="149"/>
        <end position="167"/>
    </location>
</feature>
<comment type="subcellular location">
    <subcellularLocation>
        <location evidence="1 8">Cell membrane</location>
        <topology evidence="1 8">Multi-pass membrane protein</topology>
    </subcellularLocation>
</comment>
<dbReference type="PANTHER" id="PTHR23502:SF132">
    <property type="entry name" value="POLYAMINE TRANSPORTER 2-RELATED"/>
    <property type="match status" value="1"/>
</dbReference>
<dbReference type="EMBL" id="JBHSNC010000020">
    <property type="protein sequence ID" value="MFC5529103.1"/>
    <property type="molecule type" value="Genomic_DNA"/>
</dbReference>
<protein>
    <recommendedName>
        <fullName evidence="8">Bcr/CflA family efflux transporter</fullName>
    </recommendedName>
</protein>
<feature type="transmembrane region" description="Helical" evidence="8">
    <location>
        <begin position="90"/>
        <end position="110"/>
    </location>
</feature>
<feature type="transmembrane region" description="Helical" evidence="8">
    <location>
        <begin position="21"/>
        <end position="40"/>
    </location>
</feature>
<dbReference type="InterPro" id="IPR011701">
    <property type="entry name" value="MFS"/>
</dbReference>
<keyword evidence="4 8" id="KW-1003">Cell membrane</keyword>
<evidence type="ECO:0000256" key="8">
    <source>
        <dbReference type="RuleBase" id="RU365088"/>
    </source>
</evidence>
<dbReference type="PANTHER" id="PTHR23502">
    <property type="entry name" value="MAJOR FACILITATOR SUPERFAMILY"/>
    <property type="match status" value="1"/>
</dbReference>
<gene>
    <name evidence="10" type="ORF">ACFPQ4_06515</name>
</gene>
<feature type="transmembrane region" description="Helical" evidence="8">
    <location>
        <begin position="229"/>
        <end position="248"/>
    </location>
</feature>
<dbReference type="Pfam" id="PF07690">
    <property type="entry name" value="MFS_1"/>
    <property type="match status" value="1"/>
</dbReference>
<keyword evidence="7 8" id="KW-0472">Membrane</keyword>
<evidence type="ECO:0000256" key="5">
    <source>
        <dbReference type="ARBA" id="ARBA00022692"/>
    </source>
</evidence>
<feature type="transmembrane region" description="Helical" evidence="8">
    <location>
        <begin position="260"/>
        <end position="283"/>
    </location>
</feature>
<dbReference type="InterPro" id="IPR036259">
    <property type="entry name" value="MFS_trans_sf"/>
</dbReference>